<evidence type="ECO:0000259" key="7">
    <source>
        <dbReference type="SMART" id="SM00014"/>
    </source>
</evidence>
<dbReference type="InterPro" id="IPR000326">
    <property type="entry name" value="PAP2/HPO"/>
</dbReference>
<dbReference type="GO" id="GO:0008195">
    <property type="term" value="F:phosphatidate phosphatase activity"/>
    <property type="evidence" value="ECO:0007669"/>
    <property type="project" value="TreeGrafter"/>
</dbReference>
<dbReference type="SMART" id="SM00014">
    <property type="entry name" value="acidPPc"/>
    <property type="match status" value="1"/>
</dbReference>
<keyword evidence="3 6" id="KW-0812">Transmembrane</keyword>
<evidence type="ECO:0000256" key="1">
    <source>
        <dbReference type="ARBA" id="ARBA00004141"/>
    </source>
</evidence>
<feature type="transmembrane region" description="Helical" evidence="6">
    <location>
        <begin position="237"/>
        <end position="255"/>
    </location>
</feature>
<sequence length="292" mass="32977">MNSSRKTYVRKYLFDWVSLVITGAVILGINFIHPYERNFSVTDKTIQYPHKSDTVPFWAAVMICYIFPLLVVIGLTMFRKGRKDWFAMHTGILALTATQAANQLFTNTIKNLAGRPRPDFISRCAPSVQAINSANGFGSSNNANLVRDPVFGLFTTSICTAKRDSVFYDGMRSFFSGHSSTAFAGMTFLSLFLAANMKIYNRKAYTQRALVTTLPILVAGLIAVSRVSDYRHHWQDVLTGSIVGAAIAYFFYYIYYPKLHSEKPNAPFRDRIDDIDMFSVENNDQLRMSTDP</sequence>
<dbReference type="SUPFAM" id="SSF48317">
    <property type="entry name" value="Acid phosphatase/Vanadium-dependent haloperoxidase"/>
    <property type="match status" value="1"/>
</dbReference>
<reference evidence="8 9" key="1">
    <citation type="journal article" date="2018" name="MBio">
        <title>Comparative Genomics Reveals the Core Gene Toolbox for the Fungus-Insect Symbiosis.</title>
        <authorList>
            <person name="Wang Y."/>
            <person name="Stata M."/>
            <person name="Wang W."/>
            <person name="Stajich J.E."/>
            <person name="White M.M."/>
            <person name="Moncalvo J.M."/>
        </authorList>
    </citation>
    <scope>NUCLEOTIDE SEQUENCE [LARGE SCALE GENOMIC DNA]</scope>
    <source>
        <strain evidence="8 9">SC-DP-2</strain>
    </source>
</reference>
<evidence type="ECO:0000256" key="3">
    <source>
        <dbReference type="ARBA" id="ARBA00022692"/>
    </source>
</evidence>
<evidence type="ECO:0000256" key="6">
    <source>
        <dbReference type="SAM" id="Phobius"/>
    </source>
</evidence>
<dbReference type="CDD" id="cd03390">
    <property type="entry name" value="PAP2_containing_1_like"/>
    <property type="match status" value="1"/>
</dbReference>
<feature type="transmembrane region" description="Helical" evidence="6">
    <location>
        <begin position="205"/>
        <end position="225"/>
    </location>
</feature>
<dbReference type="InterPro" id="IPR036938">
    <property type="entry name" value="PAP2/HPO_sf"/>
</dbReference>
<dbReference type="Pfam" id="PF01569">
    <property type="entry name" value="PAP2"/>
    <property type="match status" value="1"/>
</dbReference>
<dbReference type="STRING" id="133381.A0A2T9ZFX4"/>
<dbReference type="AlphaFoldDB" id="A0A2T9ZFX4"/>
<dbReference type="PANTHER" id="PTHR10165:SF35">
    <property type="entry name" value="RE23632P"/>
    <property type="match status" value="1"/>
</dbReference>
<feature type="domain" description="Phosphatidic acid phosphatase type 2/haloperoxidase" evidence="7">
    <location>
        <begin position="90"/>
        <end position="252"/>
    </location>
</feature>
<organism evidence="8 9">
    <name type="scientific">Smittium megazygosporum</name>
    <dbReference type="NCBI Taxonomy" id="133381"/>
    <lineage>
        <taxon>Eukaryota</taxon>
        <taxon>Fungi</taxon>
        <taxon>Fungi incertae sedis</taxon>
        <taxon>Zoopagomycota</taxon>
        <taxon>Kickxellomycotina</taxon>
        <taxon>Harpellomycetes</taxon>
        <taxon>Harpellales</taxon>
        <taxon>Legeriomycetaceae</taxon>
        <taxon>Smittium</taxon>
    </lineage>
</organism>
<evidence type="ECO:0000256" key="2">
    <source>
        <dbReference type="ARBA" id="ARBA00008816"/>
    </source>
</evidence>
<dbReference type="OrthoDB" id="10030083at2759"/>
<evidence type="ECO:0000313" key="8">
    <source>
        <dbReference type="EMBL" id="PVV03459.1"/>
    </source>
</evidence>
<evidence type="ECO:0000256" key="5">
    <source>
        <dbReference type="ARBA" id="ARBA00023136"/>
    </source>
</evidence>
<dbReference type="InterPro" id="IPR043216">
    <property type="entry name" value="PAP-like"/>
</dbReference>
<protein>
    <recommendedName>
        <fullName evidence="7">Phosphatidic acid phosphatase type 2/haloperoxidase domain-containing protein</fullName>
    </recommendedName>
</protein>
<comment type="caution">
    <text evidence="8">The sequence shown here is derived from an EMBL/GenBank/DDBJ whole genome shotgun (WGS) entry which is preliminary data.</text>
</comment>
<evidence type="ECO:0000313" key="9">
    <source>
        <dbReference type="Proteomes" id="UP000245609"/>
    </source>
</evidence>
<comment type="subcellular location">
    <subcellularLocation>
        <location evidence="1">Membrane</location>
        <topology evidence="1">Multi-pass membrane protein</topology>
    </subcellularLocation>
</comment>
<dbReference type="GO" id="GO:0046839">
    <property type="term" value="P:phospholipid dephosphorylation"/>
    <property type="evidence" value="ECO:0007669"/>
    <property type="project" value="TreeGrafter"/>
</dbReference>
<dbReference type="Proteomes" id="UP000245609">
    <property type="component" value="Unassembled WGS sequence"/>
</dbReference>
<feature type="transmembrane region" description="Helical" evidence="6">
    <location>
        <begin position="181"/>
        <end position="199"/>
    </location>
</feature>
<dbReference type="EMBL" id="MBFS01000230">
    <property type="protein sequence ID" value="PVV03459.1"/>
    <property type="molecule type" value="Genomic_DNA"/>
</dbReference>
<evidence type="ECO:0000256" key="4">
    <source>
        <dbReference type="ARBA" id="ARBA00022989"/>
    </source>
</evidence>
<keyword evidence="5 6" id="KW-0472">Membrane</keyword>
<comment type="similarity">
    <text evidence="2">Belongs to the PA-phosphatase related phosphoesterase family.</text>
</comment>
<keyword evidence="4 6" id="KW-1133">Transmembrane helix</keyword>
<proteinExistence type="inferred from homology"/>
<gene>
    <name evidence="8" type="ORF">BB560_002040</name>
</gene>
<dbReference type="GO" id="GO:0006644">
    <property type="term" value="P:phospholipid metabolic process"/>
    <property type="evidence" value="ECO:0007669"/>
    <property type="project" value="InterPro"/>
</dbReference>
<dbReference type="PANTHER" id="PTHR10165">
    <property type="entry name" value="LIPID PHOSPHATE PHOSPHATASE"/>
    <property type="match status" value="1"/>
</dbReference>
<dbReference type="GO" id="GO:0016020">
    <property type="term" value="C:membrane"/>
    <property type="evidence" value="ECO:0007669"/>
    <property type="project" value="UniProtKB-SubCell"/>
</dbReference>
<feature type="transmembrane region" description="Helical" evidence="6">
    <location>
        <begin position="55"/>
        <end position="78"/>
    </location>
</feature>
<keyword evidence="9" id="KW-1185">Reference proteome</keyword>
<name>A0A2T9ZFX4_9FUNG</name>
<dbReference type="Gene3D" id="1.20.144.10">
    <property type="entry name" value="Phosphatidic acid phosphatase type 2/haloperoxidase"/>
    <property type="match status" value="1"/>
</dbReference>
<accession>A0A2T9ZFX4</accession>
<feature type="transmembrane region" description="Helical" evidence="6">
    <location>
        <begin position="12"/>
        <end position="35"/>
    </location>
</feature>